<gene>
    <name evidence="4" type="primary">INVS</name>
    <name evidence="4" type="ORF">SNEC2469_LOCUS35376</name>
</gene>
<keyword evidence="2 3" id="KW-0040">ANK repeat</keyword>
<name>A0A813CIE2_9DINO</name>
<accession>A0A813CIE2</accession>
<proteinExistence type="predicted"/>
<keyword evidence="5" id="KW-1185">Reference proteome</keyword>
<evidence type="ECO:0000256" key="2">
    <source>
        <dbReference type="ARBA" id="ARBA00023043"/>
    </source>
</evidence>
<dbReference type="AlphaFoldDB" id="A0A813CIE2"/>
<dbReference type="EMBL" id="CAJNJA010102129">
    <property type="protein sequence ID" value="CAE7944601.1"/>
    <property type="molecule type" value="Genomic_DNA"/>
</dbReference>
<dbReference type="InterPro" id="IPR002110">
    <property type="entry name" value="Ankyrin_rpt"/>
</dbReference>
<dbReference type="PANTHER" id="PTHR24171">
    <property type="entry name" value="ANKYRIN REPEAT DOMAIN-CONTAINING PROTEIN 39-RELATED"/>
    <property type="match status" value="1"/>
</dbReference>
<dbReference type="OrthoDB" id="420521at2759"/>
<protein>
    <submittedName>
        <fullName evidence="4">INVS protein</fullName>
    </submittedName>
</protein>
<dbReference type="PROSITE" id="PS50297">
    <property type="entry name" value="ANK_REP_REGION"/>
    <property type="match status" value="2"/>
</dbReference>
<evidence type="ECO:0000256" key="3">
    <source>
        <dbReference type="PROSITE-ProRule" id="PRU00023"/>
    </source>
</evidence>
<dbReference type="SMART" id="SM00248">
    <property type="entry name" value="ANK"/>
    <property type="match status" value="3"/>
</dbReference>
<reference evidence="4" key="1">
    <citation type="submission" date="2021-02" db="EMBL/GenBank/DDBJ databases">
        <authorList>
            <person name="Dougan E. K."/>
            <person name="Rhodes N."/>
            <person name="Thang M."/>
            <person name="Chan C."/>
        </authorList>
    </citation>
    <scope>NUCLEOTIDE SEQUENCE</scope>
</reference>
<dbReference type="Gene3D" id="1.25.40.20">
    <property type="entry name" value="Ankyrin repeat-containing domain"/>
    <property type="match status" value="1"/>
</dbReference>
<feature type="non-terminal residue" evidence="4">
    <location>
        <position position="1"/>
    </location>
</feature>
<dbReference type="SUPFAM" id="SSF48403">
    <property type="entry name" value="Ankyrin repeat"/>
    <property type="match status" value="1"/>
</dbReference>
<feature type="non-terminal residue" evidence="4">
    <location>
        <position position="117"/>
    </location>
</feature>
<dbReference type="Proteomes" id="UP000601435">
    <property type="component" value="Unassembled WGS sequence"/>
</dbReference>
<sequence>VVVTTFSDASESDRKAFLEAAEDGDVAQVEALLQIPLDPDAALDSYGTTALMRAATWGNVDVARLLLEADAEVGLRSDTDFTALTLAARVGTPQLVQLLLEAGSEKDLIDEYGLSAL</sequence>
<organism evidence="4 5">
    <name type="scientific">Symbiodinium necroappetens</name>
    <dbReference type="NCBI Taxonomy" id="1628268"/>
    <lineage>
        <taxon>Eukaryota</taxon>
        <taxon>Sar</taxon>
        <taxon>Alveolata</taxon>
        <taxon>Dinophyceae</taxon>
        <taxon>Suessiales</taxon>
        <taxon>Symbiodiniaceae</taxon>
        <taxon>Symbiodinium</taxon>
    </lineage>
</organism>
<dbReference type="InterPro" id="IPR036770">
    <property type="entry name" value="Ankyrin_rpt-contain_sf"/>
</dbReference>
<feature type="repeat" description="ANK" evidence="3">
    <location>
        <begin position="46"/>
        <end position="78"/>
    </location>
</feature>
<evidence type="ECO:0000313" key="4">
    <source>
        <dbReference type="EMBL" id="CAE7944601.1"/>
    </source>
</evidence>
<evidence type="ECO:0000256" key="1">
    <source>
        <dbReference type="ARBA" id="ARBA00022737"/>
    </source>
</evidence>
<evidence type="ECO:0000313" key="5">
    <source>
        <dbReference type="Proteomes" id="UP000601435"/>
    </source>
</evidence>
<dbReference type="Pfam" id="PF00023">
    <property type="entry name" value="Ank"/>
    <property type="match status" value="1"/>
</dbReference>
<comment type="caution">
    <text evidence="4">The sequence shown here is derived from an EMBL/GenBank/DDBJ whole genome shotgun (WGS) entry which is preliminary data.</text>
</comment>
<dbReference type="Pfam" id="PF12796">
    <property type="entry name" value="Ank_2"/>
    <property type="match status" value="1"/>
</dbReference>
<feature type="repeat" description="ANK" evidence="3">
    <location>
        <begin position="79"/>
        <end position="111"/>
    </location>
</feature>
<dbReference type="PROSITE" id="PS50088">
    <property type="entry name" value="ANK_REPEAT"/>
    <property type="match status" value="2"/>
</dbReference>
<keyword evidence="1" id="KW-0677">Repeat</keyword>